<protein>
    <submittedName>
        <fullName evidence="1 2">Uncharacterized protein</fullName>
    </submittedName>
</protein>
<reference evidence="2" key="3">
    <citation type="submission" date="2015-06" db="UniProtKB">
        <authorList>
            <consortium name="EnsemblMetazoa"/>
        </authorList>
    </citation>
    <scope>IDENTIFICATION</scope>
</reference>
<sequence length="206" mass="23506">MTIGDTEGSRQYGRNVAVCARHGGKQYSERAQDRRKTQAWILVWLIASKRGDQVPNLGGADMCSSFRQDRKDIISARNTLWESVQRDEMPKVSRRQNVTSEKGSMLTIMDIISAIRVLYEAETLPCFRVDALNLHRIPSTTPSETSSISICERLAKPETRMKESEDVIAGACFSFNFNLDRDVRTREILGPGMRCIIICLYIWTYY</sequence>
<proteinExistence type="predicted"/>
<evidence type="ECO:0000313" key="3">
    <source>
        <dbReference type="Proteomes" id="UP000014760"/>
    </source>
</evidence>
<organism evidence="1">
    <name type="scientific">Capitella teleta</name>
    <name type="common">Polychaete worm</name>
    <dbReference type="NCBI Taxonomy" id="283909"/>
    <lineage>
        <taxon>Eukaryota</taxon>
        <taxon>Metazoa</taxon>
        <taxon>Spiralia</taxon>
        <taxon>Lophotrochozoa</taxon>
        <taxon>Annelida</taxon>
        <taxon>Polychaeta</taxon>
        <taxon>Sedentaria</taxon>
        <taxon>Scolecida</taxon>
        <taxon>Capitellidae</taxon>
        <taxon>Capitella</taxon>
    </lineage>
</organism>
<dbReference type="HOGENOM" id="CLU_1333057_0_0_1"/>
<dbReference type="EMBL" id="AMQN01009609">
    <property type="status" value="NOT_ANNOTATED_CDS"/>
    <property type="molecule type" value="Genomic_DNA"/>
</dbReference>
<keyword evidence="3" id="KW-1185">Reference proteome</keyword>
<dbReference type="AlphaFoldDB" id="R7U2R7"/>
<dbReference type="EnsemblMetazoa" id="CapteT207504">
    <property type="protein sequence ID" value="CapteP207504"/>
    <property type="gene ID" value="CapteG207504"/>
</dbReference>
<accession>R7U2R7</accession>
<evidence type="ECO:0000313" key="2">
    <source>
        <dbReference type="EnsemblMetazoa" id="CapteP207504"/>
    </source>
</evidence>
<dbReference type="EMBL" id="KB305800">
    <property type="protein sequence ID" value="ELU00640.1"/>
    <property type="molecule type" value="Genomic_DNA"/>
</dbReference>
<dbReference type="Proteomes" id="UP000014760">
    <property type="component" value="Unassembled WGS sequence"/>
</dbReference>
<name>R7U2R7_CAPTE</name>
<reference evidence="1 3" key="2">
    <citation type="journal article" date="2013" name="Nature">
        <title>Insights into bilaterian evolution from three spiralian genomes.</title>
        <authorList>
            <person name="Simakov O."/>
            <person name="Marletaz F."/>
            <person name="Cho S.J."/>
            <person name="Edsinger-Gonzales E."/>
            <person name="Havlak P."/>
            <person name="Hellsten U."/>
            <person name="Kuo D.H."/>
            <person name="Larsson T."/>
            <person name="Lv J."/>
            <person name="Arendt D."/>
            <person name="Savage R."/>
            <person name="Osoegawa K."/>
            <person name="de Jong P."/>
            <person name="Grimwood J."/>
            <person name="Chapman J.A."/>
            <person name="Shapiro H."/>
            <person name="Aerts A."/>
            <person name="Otillar R.P."/>
            <person name="Terry A.Y."/>
            <person name="Boore J.L."/>
            <person name="Grigoriev I.V."/>
            <person name="Lindberg D.R."/>
            <person name="Seaver E.C."/>
            <person name="Weisblat D.A."/>
            <person name="Putnam N.H."/>
            <person name="Rokhsar D.S."/>
        </authorList>
    </citation>
    <scope>NUCLEOTIDE SEQUENCE</scope>
    <source>
        <strain evidence="1 3">I ESC-2004</strain>
    </source>
</reference>
<reference evidence="3" key="1">
    <citation type="submission" date="2012-12" db="EMBL/GenBank/DDBJ databases">
        <authorList>
            <person name="Hellsten U."/>
            <person name="Grimwood J."/>
            <person name="Chapman J.A."/>
            <person name="Shapiro H."/>
            <person name="Aerts A."/>
            <person name="Otillar R.P."/>
            <person name="Terry A.Y."/>
            <person name="Boore J.L."/>
            <person name="Simakov O."/>
            <person name="Marletaz F."/>
            <person name="Cho S.-J."/>
            <person name="Edsinger-Gonzales E."/>
            <person name="Havlak P."/>
            <person name="Kuo D.-H."/>
            <person name="Larsson T."/>
            <person name="Lv J."/>
            <person name="Arendt D."/>
            <person name="Savage R."/>
            <person name="Osoegawa K."/>
            <person name="de Jong P."/>
            <person name="Lindberg D.R."/>
            <person name="Seaver E.C."/>
            <person name="Weisblat D.A."/>
            <person name="Putnam N.H."/>
            <person name="Grigoriev I.V."/>
            <person name="Rokhsar D.S."/>
        </authorList>
    </citation>
    <scope>NUCLEOTIDE SEQUENCE</scope>
    <source>
        <strain evidence="3">I ESC-2004</strain>
    </source>
</reference>
<gene>
    <name evidence="1" type="ORF">CAPTEDRAFT_207504</name>
</gene>
<evidence type="ECO:0000313" key="1">
    <source>
        <dbReference type="EMBL" id="ELU00640.1"/>
    </source>
</evidence>